<name>A0A218WEN1_PUNGR</name>
<proteinExistence type="predicted"/>
<dbReference type="Proteomes" id="UP000197138">
    <property type="component" value="Unassembled WGS sequence"/>
</dbReference>
<organism evidence="2 3">
    <name type="scientific">Punica granatum</name>
    <name type="common">Pomegranate</name>
    <dbReference type="NCBI Taxonomy" id="22663"/>
    <lineage>
        <taxon>Eukaryota</taxon>
        <taxon>Viridiplantae</taxon>
        <taxon>Streptophyta</taxon>
        <taxon>Embryophyta</taxon>
        <taxon>Tracheophyta</taxon>
        <taxon>Spermatophyta</taxon>
        <taxon>Magnoliopsida</taxon>
        <taxon>eudicotyledons</taxon>
        <taxon>Gunneridae</taxon>
        <taxon>Pentapetalae</taxon>
        <taxon>rosids</taxon>
        <taxon>malvids</taxon>
        <taxon>Myrtales</taxon>
        <taxon>Lythraceae</taxon>
        <taxon>Punica</taxon>
    </lineage>
</organism>
<feature type="region of interest" description="Disordered" evidence="1">
    <location>
        <begin position="74"/>
        <end position="100"/>
    </location>
</feature>
<reference evidence="3" key="1">
    <citation type="journal article" date="2017" name="Plant J.">
        <title>The pomegranate (Punica granatum L.) genome and the genomics of punicalagin biosynthesis.</title>
        <authorList>
            <person name="Qin G."/>
            <person name="Xu C."/>
            <person name="Ming R."/>
            <person name="Tang H."/>
            <person name="Guyot R."/>
            <person name="Kramer E.M."/>
            <person name="Hu Y."/>
            <person name="Yi X."/>
            <person name="Qi Y."/>
            <person name="Xu X."/>
            <person name="Gao Z."/>
            <person name="Pan H."/>
            <person name="Jian J."/>
            <person name="Tian Y."/>
            <person name="Yue Z."/>
            <person name="Xu Y."/>
        </authorList>
    </citation>
    <scope>NUCLEOTIDE SEQUENCE [LARGE SCALE GENOMIC DNA]</scope>
    <source>
        <strain evidence="3">cv. Dabenzi</strain>
    </source>
</reference>
<evidence type="ECO:0000313" key="2">
    <source>
        <dbReference type="EMBL" id="OWM71136.1"/>
    </source>
</evidence>
<dbReference type="EMBL" id="MTKT01004486">
    <property type="protein sequence ID" value="OWM71136.1"/>
    <property type="molecule type" value="Genomic_DNA"/>
</dbReference>
<evidence type="ECO:0000256" key="1">
    <source>
        <dbReference type="SAM" id="MobiDB-lite"/>
    </source>
</evidence>
<dbReference type="AlphaFoldDB" id="A0A218WEN1"/>
<gene>
    <name evidence="2" type="ORF">CDL15_Pgr011263</name>
</gene>
<comment type="caution">
    <text evidence="2">The sequence shown here is derived from an EMBL/GenBank/DDBJ whole genome shotgun (WGS) entry which is preliminary data.</text>
</comment>
<evidence type="ECO:0000313" key="3">
    <source>
        <dbReference type="Proteomes" id="UP000197138"/>
    </source>
</evidence>
<protein>
    <submittedName>
        <fullName evidence="2">Uncharacterized protein</fullName>
    </submittedName>
</protein>
<feature type="compositionally biased region" description="Acidic residues" evidence="1">
    <location>
        <begin position="83"/>
        <end position="96"/>
    </location>
</feature>
<sequence>MDNLNYHGYILEIYHGGSFKEEGGEVLYNGGEILRWDIDLNKMSATHMIKEYELLEHKYCQLYVKHITDSKAFQQPKAATEGGADETEFDLSEEDDPKFQDIKSQVQIAKKKRAEKLKSLRLHKDLETIIREARQDKHDNKGKEK</sequence>
<accession>A0A218WEN1</accession>